<dbReference type="Gene3D" id="3.20.20.190">
    <property type="entry name" value="Phosphatidylinositol (PI) phosphodiesterase"/>
    <property type="match status" value="1"/>
</dbReference>
<dbReference type="Pfam" id="PF03009">
    <property type="entry name" value="GDPD"/>
    <property type="match status" value="1"/>
</dbReference>
<dbReference type="PROSITE" id="PS51166">
    <property type="entry name" value="CBM20"/>
    <property type="match status" value="1"/>
</dbReference>
<evidence type="ECO:0008006" key="7">
    <source>
        <dbReference type="Google" id="ProtNLM"/>
    </source>
</evidence>
<evidence type="ECO:0000313" key="5">
    <source>
        <dbReference type="EMBL" id="KAK8741749.1"/>
    </source>
</evidence>
<dbReference type="FunFam" id="3.20.20.190:FF:000032">
    <property type="entry name" value="Glycerophosphoryl diester phosphodiesterase, putative"/>
    <property type="match status" value="1"/>
</dbReference>
<sequence>MIESRAWEFRVSCQVAPEEQVCVVGNCDSLGMWDSQRVIPLYSENPSMYSEETVWSTSVQIPLSGVEYRYCVCIILEGRPGLHDEQVVVVRRWETNMLPRKIPDGVSNVAEGNVEQFGLYGGYERVDQGWLVKDSVVQFRLCNSTLYNDPIMLFKKKYQNKNVRVKVTPIDLINSPHEPHMGGIDESTDFDISSLHINTKPTWPITEVAVMKEGLCKFHQQDQFGVVCNNGDYVVIQCRMLKPDSNVFLCDFYIEDSREEIPCYLGCSYILPSNMKENYGVATLPITSPKHIPVGQLTVHYMVVYPMEYGGDMSVSYAHHWKDSWKGLEVGHRGAGNSYHSESKSCANIRENTVASLKYAAEKGADMVEFDVQLSKDLVPVIYHDFHACIALKRKKEQDKTDLLEIPIKDLTLSQLQAPQDLSHLLEGTPCDILTYCDHEDMVYHKKEQGLSRFCDEEFEDHQPFPTLQRALECVPLTCGFNVEVKWTMQLRDGTYELQHPFELNHFMDLIIKMILEHSGKRKIVFSCFHPDICTMLRLKQNRYPVMFLTQGISEVWPPYEDQRTSSIPHAILYAVNADILGINVHTEDLMRDHTQMKIALDNNLIVFCWGDDNNDQENIKFLKKAGLHGIIYDKIDEYNTKVKKESIFLCEEREAEEEMMNASQAEGAVITKSSTSVCLQSTGGMANFSEMAAPLASESDFGKPASLNGTQNIATTSSHCMDKVECNGDHCQCSHCKPTSFSGILTSE</sequence>
<evidence type="ECO:0000313" key="6">
    <source>
        <dbReference type="Proteomes" id="UP001445076"/>
    </source>
</evidence>
<dbReference type="PROSITE" id="PS51704">
    <property type="entry name" value="GP_PDE"/>
    <property type="match status" value="1"/>
</dbReference>
<dbReference type="GO" id="GO:2001070">
    <property type="term" value="F:starch binding"/>
    <property type="evidence" value="ECO:0007669"/>
    <property type="project" value="InterPro"/>
</dbReference>
<reference evidence="5 6" key="1">
    <citation type="journal article" date="2024" name="BMC Genomics">
        <title>Genome assembly of redclaw crayfish (Cherax quadricarinatus) provides insights into its immune adaptation and hypoxia tolerance.</title>
        <authorList>
            <person name="Liu Z."/>
            <person name="Zheng J."/>
            <person name="Li H."/>
            <person name="Fang K."/>
            <person name="Wang S."/>
            <person name="He J."/>
            <person name="Zhou D."/>
            <person name="Weng S."/>
            <person name="Chi M."/>
            <person name="Gu Z."/>
            <person name="He J."/>
            <person name="Li F."/>
            <person name="Wang M."/>
        </authorList>
    </citation>
    <scope>NUCLEOTIDE SEQUENCE [LARGE SCALE GENOMIC DNA]</scope>
    <source>
        <strain evidence="5">ZL_2023a</strain>
    </source>
</reference>
<dbReference type="PANTHER" id="PTHR22958:SF1">
    <property type="entry name" value="GLYCEROPHOSPHOCHOLINE PHOSPHODIESTERASE GPCPD1"/>
    <property type="match status" value="1"/>
</dbReference>
<accession>A0AAW0XUU8</accession>
<evidence type="ECO:0000259" key="3">
    <source>
        <dbReference type="PROSITE" id="PS51166"/>
    </source>
</evidence>
<dbReference type="Pfam" id="PF00686">
    <property type="entry name" value="CBM_20"/>
    <property type="match status" value="1"/>
</dbReference>
<dbReference type="InterPro" id="IPR013784">
    <property type="entry name" value="Carb-bd-like_fold"/>
</dbReference>
<dbReference type="Gene3D" id="2.60.40.10">
    <property type="entry name" value="Immunoglobulins"/>
    <property type="match status" value="1"/>
</dbReference>
<evidence type="ECO:0000256" key="2">
    <source>
        <dbReference type="ARBA" id="ARBA00022801"/>
    </source>
</evidence>
<dbReference type="InterPro" id="IPR002044">
    <property type="entry name" value="CBM20"/>
</dbReference>
<keyword evidence="6" id="KW-1185">Reference proteome</keyword>
<dbReference type="Proteomes" id="UP001445076">
    <property type="component" value="Unassembled WGS sequence"/>
</dbReference>
<dbReference type="Pfam" id="PF25329">
    <property type="entry name" value="C2_GDE1"/>
    <property type="match status" value="1"/>
</dbReference>
<dbReference type="AlphaFoldDB" id="A0AAW0XUU8"/>
<feature type="domain" description="CBM20" evidence="3">
    <location>
        <begin position="1"/>
        <end position="119"/>
    </location>
</feature>
<comment type="caution">
    <text evidence="5">The sequence shown here is derived from an EMBL/GenBank/DDBJ whole genome shotgun (WGS) entry which is preliminary data.</text>
</comment>
<dbReference type="SUPFAM" id="SSF49452">
    <property type="entry name" value="Starch-binding domain-like"/>
    <property type="match status" value="1"/>
</dbReference>
<name>A0AAW0XUU8_CHEQU</name>
<dbReference type="GO" id="GO:0046475">
    <property type="term" value="P:glycerophospholipid catabolic process"/>
    <property type="evidence" value="ECO:0007669"/>
    <property type="project" value="TreeGrafter"/>
</dbReference>
<feature type="domain" description="GP-PDE" evidence="4">
    <location>
        <begin position="327"/>
        <end position="643"/>
    </location>
</feature>
<dbReference type="InterPro" id="IPR057506">
    <property type="entry name" value="C2_GPCPD1"/>
</dbReference>
<dbReference type="InterPro" id="IPR051578">
    <property type="entry name" value="GDPD"/>
</dbReference>
<dbReference type="InterPro" id="IPR017946">
    <property type="entry name" value="PLC-like_Pdiesterase_TIM-brl"/>
</dbReference>
<protein>
    <recommendedName>
        <fullName evidence="7">Glycerophosphocholine phosphodiesterase GPCPD1</fullName>
    </recommendedName>
</protein>
<dbReference type="EMBL" id="JARKIK010000030">
    <property type="protein sequence ID" value="KAK8741749.1"/>
    <property type="molecule type" value="Genomic_DNA"/>
</dbReference>
<organism evidence="5 6">
    <name type="scientific">Cherax quadricarinatus</name>
    <name type="common">Australian red claw crayfish</name>
    <dbReference type="NCBI Taxonomy" id="27406"/>
    <lineage>
        <taxon>Eukaryota</taxon>
        <taxon>Metazoa</taxon>
        <taxon>Ecdysozoa</taxon>
        <taxon>Arthropoda</taxon>
        <taxon>Crustacea</taxon>
        <taxon>Multicrustacea</taxon>
        <taxon>Malacostraca</taxon>
        <taxon>Eumalacostraca</taxon>
        <taxon>Eucarida</taxon>
        <taxon>Decapoda</taxon>
        <taxon>Pleocyemata</taxon>
        <taxon>Astacidea</taxon>
        <taxon>Parastacoidea</taxon>
        <taxon>Parastacidae</taxon>
        <taxon>Cherax</taxon>
    </lineage>
</organism>
<evidence type="ECO:0000256" key="1">
    <source>
        <dbReference type="ARBA" id="ARBA00007277"/>
    </source>
</evidence>
<dbReference type="SUPFAM" id="SSF51695">
    <property type="entry name" value="PLC-like phosphodiesterases"/>
    <property type="match status" value="1"/>
</dbReference>
<dbReference type="PANTHER" id="PTHR22958">
    <property type="entry name" value="GLYCEROPHOSPHORYL DIESTER PHOSPHODIESTERASE"/>
    <property type="match status" value="1"/>
</dbReference>
<dbReference type="SMART" id="SM01065">
    <property type="entry name" value="CBM_2"/>
    <property type="match status" value="1"/>
</dbReference>
<proteinExistence type="inferred from homology"/>
<keyword evidence="2" id="KW-0378">Hydrolase</keyword>
<dbReference type="InterPro" id="IPR030395">
    <property type="entry name" value="GP_PDE_dom"/>
</dbReference>
<gene>
    <name evidence="5" type="ORF">OTU49_002377</name>
</gene>
<dbReference type="InterPro" id="IPR013783">
    <property type="entry name" value="Ig-like_fold"/>
</dbReference>
<comment type="similarity">
    <text evidence="1">Belongs to the glycerophosphoryl diester phosphodiesterase family.</text>
</comment>
<evidence type="ECO:0000259" key="4">
    <source>
        <dbReference type="PROSITE" id="PS51704"/>
    </source>
</evidence>
<dbReference type="GO" id="GO:0047389">
    <property type="term" value="F:glycerophosphocholine phosphodiesterase activity"/>
    <property type="evidence" value="ECO:0007669"/>
    <property type="project" value="TreeGrafter"/>
</dbReference>